<evidence type="ECO:0000256" key="2">
    <source>
        <dbReference type="ARBA" id="ARBA00022801"/>
    </source>
</evidence>
<dbReference type="GO" id="GO:0030141">
    <property type="term" value="C:secretory granule"/>
    <property type="evidence" value="ECO:0007669"/>
    <property type="project" value="TreeGrafter"/>
</dbReference>
<dbReference type="InterPro" id="IPR001254">
    <property type="entry name" value="Trypsin_dom"/>
</dbReference>
<dbReference type="InterPro" id="IPR009003">
    <property type="entry name" value="Peptidase_S1_PA"/>
</dbReference>
<keyword evidence="2 5" id="KW-0378">Hydrolase</keyword>
<name>A0A3B1IGF8_ASTMX</name>
<dbReference type="PROSITE" id="PS00134">
    <property type="entry name" value="TRYPSIN_HIS"/>
    <property type="match status" value="1"/>
</dbReference>
<dbReference type="InterPro" id="IPR001314">
    <property type="entry name" value="Peptidase_S1A"/>
</dbReference>
<dbReference type="PROSITE" id="PS50240">
    <property type="entry name" value="TRYPSIN_DOM"/>
    <property type="match status" value="1"/>
</dbReference>
<feature type="chain" id="PRO_5017338425" description="Peptidase S1 domain-containing protein" evidence="6">
    <location>
        <begin position="20"/>
        <end position="275"/>
    </location>
</feature>
<reference evidence="9" key="1">
    <citation type="submission" date="2013-03" db="EMBL/GenBank/DDBJ databases">
        <authorList>
            <person name="Jeffery W."/>
            <person name="Warren W."/>
            <person name="Wilson R.K."/>
        </authorList>
    </citation>
    <scope>NUCLEOTIDE SEQUENCE</scope>
    <source>
        <strain evidence="9">female</strain>
    </source>
</reference>
<keyword evidence="1 5" id="KW-0645">Protease</keyword>
<reference evidence="8" key="3">
    <citation type="submission" date="2025-08" db="UniProtKB">
        <authorList>
            <consortium name="Ensembl"/>
        </authorList>
    </citation>
    <scope>IDENTIFICATION</scope>
</reference>
<evidence type="ECO:0000256" key="1">
    <source>
        <dbReference type="ARBA" id="ARBA00022670"/>
    </source>
</evidence>
<dbReference type="Ensembl" id="ENSAMXT00000047328.1">
    <property type="protein sequence ID" value="ENSAMXP00000029033.1"/>
    <property type="gene ID" value="ENSAMXG00000031052.1"/>
</dbReference>
<keyword evidence="3 5" id="KW-0720">Serine protease</keyword>
<dbReference type="Pfam" id="PF00089">
    <property type="entry name" value="Trypsin"/>
    <property type="match status" value="1"/>
</dbReference>
<evidence type="ECO:0000259" key="7">
    <source>
        <dbReference type="PROSITE" id="PS50240"/>
    </source>
</evidence>
<dbReference type="Proteomes" id="UP000018467">
    <property type="component" value="Unassembled WGS sequence"/>
</dbReference>
<dbReference type="Bgee" id="ENSAMXG00000031052">
    <property type="expression patterns" value="Expressed in head kidney and 1 other cell type or tissue"/>
</dbReference>
<evidence type="ECO:0000313" key="9">
    <source>
        <dbReference type="Proteomes" id="UP000018467"/>
    </source>
</evidence>
<dbReference type="AlphaFoldDB" id="A0A3B1IGF8"/>
<keyword evidence="4" id="KW-1015">Disulfide bond</keyword>
<keyword evidence="9" id="KW-1185">Reference proteome</keyword>
<evidence type="ECO:0000256" key="4">
    <source>
        <dbReference type="ARBA" id="ARBA00023157"/>
    </source>
</evidence>
<dbReference type="SUPFAM" id="SSF50494">
    <property type="entry name" value="Trypsin-like serine proteases"/>
    <property type="match status" value="1"/>
</dbReference>
<feature type="domain" description="Peptidase S1" evidence="7">
    <location>
        <begin position="33"/>
        <end position="274"/>
    </location>
</feature>
<protein>
    <recommendedName>
        <fullName evidence="7">Peptidase S1 domain-containing protein</fullName>
    </recommendedName>
</protein>
<accession>A0A3B1IGF8</accession>
<feature type="signal peptide" evidence="6">
    <location>
        <begin position="1"/>
        <end position="19"/>
    </location>
</feature>
<evidence type="ECO:0000256" key="3">
    <source>
        <dbReference type="ARBA" id="ARBA00022825"/>
    </source>
</evidence>
<dbReference type="GO" id="GO:0006508">
    <property type="term" value="P:proteolysis"/>
    <property type="evidence" value="ECO:0007669"/>
    <property type="project" value="UniProtKB-KW"/>
</dbReference>
<dbReference type="GO" id="GO:0004252">
    <property type="term" value="F:serine-type endopeptidase activity"/>
    <property type="evidence" value="ECO:0007669"/>
    <property type="project" value="InterPro"/>
</dbReference>
<reference evidence="9" key="2">
    <citation type="journal article" date="2014" name="Nat. Commun.">
        <title>The cavefish genome reveals candidate genes for eye loss.</title>
        <authorList>
            <person name="McGaugh S.E."/>
            <person name="Gross J.B."/>
            <person name="Aken B."/>
            <person name="Blin M."/>
            <person name="Borowsky R."/>
            <person name="Chalopin D."/>
            <person name="Hinaux H."/>
            <person name="Jeffery W.R."/>
            <person name="Keene A."/>
            <person name="Ma L."/>
            <person name="Minx P."/>
            <person name="Murphy D."/>
            <person name="O'Quin K.E."/>
            <person name="Retaux S."/>
            <person name="Rohner N."/>
            <person name="Searle S.M."/>
            <person name="Stahl B.A."/>
            <person name="Tabin C."/>
            <person name="Volff J.N."/>
            <person name="Yoshizawa M."/>
            <person name="Warren W.C."/>
        </authorList>
    </citation>
    <scope>NUCLEOTIDE SEQUENCE [LARGE SCALE GENOMIC DNA]</scope>
    <source>
        <strain evidence="9">female</strain>
    </source>
</reference>
<dbReference type="PANTHER" id="PTHR24271:SF62">
    <property type="entry name" value="KALLIKREIN-8"/>
    <property type="match status" value="1"/>
</dbReference>
<proteinExistence type="predicted"/>
<evidence type="ECO:0000256" key="6">
    <source>
        <dbReference type="SAM" id="SignalP"/>
    </source>
</evidence>
<dbReference type="InterPro" id="IPR043504">
    <property type="entry name" value="Peptidase_S1_PA_chymotrypsin"/>
</dbReference>
<dbReference type="PRINTS" id="PR00722">
    <property type="entry name" value="CHYMOTRYPSIN"/>
</dbReference>
<organism evidence="8 9">
    <name type="scientific">Astyanax mexicanus</name>
    <name type="common">Blind cave fish</name>
    <name type="synonym">Astyanax fasciatus mexicanus</name>
    <dbReference type="NCBI Taxonomy" id="7994"/>
    <lineage>
        <taxon>Eukaryota</taxon>
        <taxon>Metazoa</taxon>
        <taxon>Chordata</taxon>
        <taxon>Craniata</taxon>
        <taxon>Vertebrata</taxon>
        <taxon>Euteleostomi</taxon>
        <taxon>Actinopterygii</taxon>
        <taxon>Neopterygii</taxon>
        <taxon>Teleostei</taxon>
        <taxon>Ostariophysi</taxon>
        <taxon>Characiformes</taxon>
        <taxon>Characoidei</taxon>
        <taxon>Acestrorhamphidae</taxon>
        <taxon>Acestrorhamphinae</taxon>
        <taxon>Astyanax</taxon>
    </lineage>
</organism>
<evidence type="ECO:0000256" key="5">
    <source>
        <dbReference type="RuleBase" id="RU363034"/>
    </source>
</evidence>
<sequence>MKGLMKNLFLLAVAGYSLGDVEKRVFVDPAYAHLGGNVPQGQGLHHVVVLPLSRFLFTPMICGGSLINDIWVLTAAHCDGWSIKVALNPYPNANQQRRINKKHKCCGNGSHHDLMLLRLVNNFNGQLTPIPLPVRGCTAPAPHTGEMITFYGWMNARLKPTTAPPGITRRMISYKDNSLRRATSEVVNCPHVNIPRQNWFQRVFGNKMPPGHHICIFQRGVSTNAGDSGGSLVWNGVLYGLLSGGYDILNTYPSSFFMNICYPEYRNWIFNKTTL</sequence>
<keyword evidence="6" id="KW-0732">Signal</keyword>
<dbReference type="PROSITE" id="PS00135">
    <property type="entry name" value="TRYPSIN_SER"/>
    <property type="match status" value="1"/>
</dbReference>
<evidence type="ECO:0000313" key="8">
    <source>
        <dbReference type="Ensembl" id="ENSAMXP00000029033.1"/>
    </source>
</evidence>
<reference evidence="8" key="4">
    <citation type="submission" date="2025-09" db="UniProtKB">
        <authorList>
            <consortium name="Ensembl"/>
        </authorList>
    </citation>
    <scope>IDENTIFICATION</scope>
</reference>
<dbReference type="GeneTree" id="ENSGT00390000009571"/>
<dbReference type="PANTHER" id="PTHR24271">
    <property type="entry name" value="KALLIKREIN-RELATED"/>
    <property type="match status" value="1"/>
</dbReference>
<dbReference type="InterPro" id="IPR018114">
    <property type="entry name" value="TRYPSIN_HIS"/>
</dbReference>
<dbReference type="Gene3D" id="2.40.10.10">
    <property type="entry name" value="Trypsin-like serine proteases"/>
    <property type="match status" value="2"/>
</dbReference>
<dbReference type="InterPro" id="IPR033116">
    <property type="entry name" value="TRYPSIN_SER"/>
</dbReference>
<dbReference type="STRING" id="7994.ENSAMXP00000029033"/>
<dbReference type="SMART" id="SM00020">
    <property type="entry name" value="Tryp_SPc"/>
    <property type="match status" value="1"/>
</dbReference>
<dbReference type="InParanoid" id="A0A3B1IGF8"/>